<protein>
    <recommendedName>
        <fullName evidence="2">Replication protein</fullName>
    </recommendedName>
</protein>
<evidence type="ECO:0000313" key="1">
    <source>
        <dbReference type="EMBL" id="GAG94030.1"/>
    </source>
</evidence>
<reference evidence="1" key="1">
    <citation type="journal article" date="2014" name="Front. Microbiol.">
        <title>High frequency of phylogenetically diverse reductive dehalogenase-homologous genes in deep subseafloor sedimentary metagenomes.</title>
        <authorList>
            <person name="Kawai M."/>
            <person name="Futagami T."/>
            <person name="Toyoda A."/>
            <person name="Takaki Y."/>
            <person name="Nishi S."/>
            <person name="Hori S."/>
            <person name="Arai W."/>
            <person name="Tsubouchi T."/>
            <person name="Morono Y."/>
            <person name="Uchiyama I."/>
            <person name="Ito T."/>
            <person name="Fujiyama A."/>
            <person name="Inagaki F."/>
            <person name="Takami H."/>
        </authorList>
    </citation>
    <scope>NUCLEOTIDE SEQUENCE</scope>
    <source>
        <strain evidence="1">Expedition CK06-06</strain>
    </source>
</reference>
<feature type="non-terminal residue" evidence="1">
    <location>
        <position position="292"/>
    </location>
</feature>
<accession>X1BGA6</accession>
<dbReference type="EMBL" id="BART01020929">
    <property type="protein sequence ID" value="GAG94030.1"/>
    <property type="molecule type" value="Genomic_DNA"/>
</dbReference>
<proteinExistence type="predicted"/>
<name>X1BGA6_9ZZZZ</name>
<gene>
    <name evidence="1" type="ORF">S01H4_38759</name>
</gene>
<feature type="non-terminal residue" evidence="1">
    <location>
        <position position="1"/>
    </location>
</feature>
<organism evidence="1">
    <name type="scientific">marine sediment metagenome</name>
    <dbReference type="NCBI Taxonomy" id="412755"/>
    <lineage>
        <taxon>unclassified sequences</taxon>
        <taxon>metagenomes</taxon>
        <taxon>ecological metagenomes</taxon>
    </lineage>
</organism>
<sequence>LMFWPPGKPKEAQAKPACCGSWRCEGKCARYRAAVDFARISEALEPYKASEITYAVLTLDRNGTYTGEQWSDSTEAYRELSRMTRNLLSRLNRWLLKKFGVATGNRWVGVAEAHRSGWPHMNLIIVSKQLANYLEDGRRQAERDGLTQRQQILARGELLAHILGSGWGPQSTMEVARSKGALAGYMVKLAGELDKDGDAQSRGRITGEVAKLTQVPTNAPLGFRRLRSGHRFLPPRRKGGNTGAMLDASGLAMGVPHPYDLTKNKRERAKRRARAKEVNEAIIALYSPSSSP</sequence>
<comment type="caution">
    <text evidence="1">The sequence shown here is derived from an EMBL/GenBank/DDBJ whole genome shotgun (WGS) entry which is preliminary data.</text>
</comment>
<evidence type="ECO:0008006" key="2">
    <source>
        <dbReference type="Google" id="ProtNLM"/>
    </source>
</evidence>
<dbReference type="AlphaFoldDB" id="X1BGA6"/>